<evidence type="ECO:0000256" key="1">
    <source>
        <dbReference type="ARBA" id="ARBA00022729"/>
    </source>
</evidence>
<dbReference type="Gene3D" id="3.10.105.10">
    <property type="entry name" value="Dipeptide-binding Protein, Domain 3"/>
    <property type="match status" value="1"/>
</dbReference>
<reference evidence="4" key="2">
    <citation type="submission" date="2015-05" db="EMBL/GenBank/DDBJ databases">
        <title>Complete genome sequence of Corynebacterium uterequi DSM 45634, isolated from the uterus of a maiden mare.</title>
        <authorList>
            <person name="Ruckert C."/>
            <person name="Albersmeier A."/>
            <person name="Winkler A."/>
            <person name="Tauch A."/>
        </authorList>
    </citation>
    <scope>NUCLEOTIDE SEQUENCE [LARGE SCALE GENOMIC DNA]</scope>
    <source>
        <strain evidence="4">DSM 45634</strain>
    </source>
</reference>
<keyword evidence="1" id="KW-0732">Signal</keyword>
<sequence length="491" mass="52227">MAGTAATATATGCSAGSTATQDGRLRDSGIVVGATTAPASLDFTNTGGAAIPQALMGNVFETLVRIDADGHLVGHLATAYELSDDGLTYTFHLREGVRFSNGDAFTAFSAAATIDYVRTSWTNALKSQMAPVQRAWAVDDATLKVELRKPSNRWLWTMATLTGAMMTPNAWPAGATAPVGTGPYTVSRFVALESVSFARNPDYWGPPAAADAAIRYYSDAMSAVNGLLTGDVDVLYGMPSPELLASLPQRFTVDVGTTNGEVLLSMNNQAAPFDDVRVRRAVAHAIDRRAVSNVVWEGHAVDTGAAPVPPTDPWFSGRDYAPYSPATARDLLREAGYPDGAGPRVAMTVPSLPYAEACAELVYSQLRDVGFEVEMTTVEFPAVWLAQVMGAADYQMSIIAHVEFRDLPTLFGNPEGYLRFDDARTRALLDLADTTDDETEHMLAAVERITDLMPAVTVANLPNIVLLAPGVSGVQATVITDSIPLAGLRKE</sequence>
<dbReference type="GO" id="GO:0043190">
    <property type="term" value="C:ATP-binding cassette (ABC) transporter complex"/>
    <property type="evidence" value="ECO:0007669"/>
    <property type="project" value="InterPro"/>
</dbReference>
<dbReference type="KEGG" id="cut:CUTER_08095"/>
<dbReference type="Pfam" id="PF00496">
    <property type="entry name" value="SBP_bac_5"/>
    <property type="match status" value="1"/>
</dbReference>
<dbReference type="GO" id="GO:0015833">
    <property type="term" value="P:peptide transport"/>
    <property type="evidence" value="ECO:0007669"/>
    <property type="project" value="TreeGrafter"/>
</dbReference>
<dbReference type="STRING" id="1072256.CUTER_08095"/>
<dbReference type="InterPro" id="IPR030678">
    <property type="entry name" value="Peptide/Ni-bd"/>
</dbReference>
<dbReference type="SUPFAM" id="SSF53850">
    <property type="entry name" value="Periplasmic binding protein-like II"/>
    <property type="match status" value="1"/>
</dbReference>
<accession>A0A0G3HE58</accession>
<dbReference type="PATRIC" id="fig|1072256.5.peg.1598"/>
<dbReference type="InterPro" id="IPR000914">
    <property type="entry name" value="SBP_5_dom"/>
</dbReference>
<evidence type="ECO:0000259" key="2">
    <source>
        <dbReference type="Pfam" id="PF00496"/>
    </source>
</evidence>
<keyword evidence="4" id="KW-1185">Reference proteome</keyword>
<organism evidence="3 4">
    <name type="scientific">Corynebacterium uterequi</name>
    <dbReference type="NCBI Taxonomy" id="1072256"/>
    <lineage>
        <taxon>Bacteria</taxon>
        <taxon>Bacillati</taxon>
        <taxon>Actinomycetota</taxon>
        <taxon>Actinomycetes</taxon>
        <taxon>Mycobacteriales</taxon>
        <taxon>Corynebacteriaceae</taxon>
        <taxon>Corynebacterium</taxon>
    </lineage>
</organism>
<gene>
    <name evidence="3" type="ORF">CUTER_08095</name>
</gene>
<proteinExistence type="predicted"/>
<evidence type="ECO:0000313" key="4">
    <source>
        <dbReference type="Proteomes" id="UP000035548"/>
    </source>
</evidence>
<evidence type="ECO:0000313" key="3">
    <source>
        <dbReference type="EMBL" id="AKK11604.1"/>
    </source>
</evidence>
<protein>
    <submittedName>
        <fullName evidence="3">ABC-type dipeptide transport system, periplasmic component</fullName>
    </submittedName>
</protein>
<dbReference type="GO" id="GO:1904680">
    <property type="term" value="F:peptide transmembrane transporter activity"/>
    <property type="evidence" value="ECO:0007669"/>
    <property type="project" value="TreeGrafter"/>
</dbReference>
<name>A0A0G3HE58_9CORY</name>
<dbReference type="GO" id="GO:0042597">
    <property type="term" value="C:periplasmic space"/>
    <property type="evidence" value="ECO:0007669"/>
    <property type="project" value="UniProtKB-ARBA"/>
</dbReference>
<reference evidence="3 4" key="1">
    <citation type="journal article" date="2015" name="Genome Announc.">
        <title>Virulence Factor Genes Detected in the Complete Genome Sequence of Corynebacterium uterequi DSM 45634, Isolated from the Uterus of a Maiden Mare.</title>
        <authorList>
            <person name="Ruckert C."/>
            <person name="Kriete M."/>
            <person name="Jaenicke S."/>
            <person name="Winkler A."/>
            <person name="Tauch A."/>
        </authorList>
    </citation>
    <scope>NUCLEOTIDE SEQUENCE [LARGE SCALE GENOMIC DNA]</scope>
    <source>
        <strain evidence="3 4">DSM 45634</strain>
    </source>
</reference>
<dbReference type="InterPro" id="IPR039424">
    <property type="entry name" value="SBP_5"/>
</dbReference>
<dbReference type="PANTHER" id="PTHR30290">
    <property type="entry name" value="PERIPLASMIC BINDING COMPONENT OF ABC TRANSPORTER"/>
    <property type="match status" value="1"/>
</dbReference>
<dbReference type="AlphaFoldDB" id="A0A0G3HE58"/>
<dbReference type="Gene3D" id="3.40.190.10">
    <property type="entry name" value="Periplasmic binding protein-like II"/>
    <property type="match status" value="1"/>
</dbReference>
<feature type="domain" description="Solute-binding protein family 5" evidence="2">
    <location>
        <begin position="72"/>
        <end position="399"/>
    </location>
</feature>
<dbReference type="Proteomes" id="UP000035548">
    <property type="component" value="Chromosome"/>
</dbReference>
<dbReference type="PANTHER" id="PTHR30290:SF38">
    <property type="entry name" value="D,D-DIPEPTIDE-BINDING PERIPLASMIC PROTEIN DDPA-RELATED"/>
    <property type="match status" value="1"/>
</dbReference>
<dbReference type="PIRSF" id="PIRSF002741">
    <property type="entry name" value="MppA"/>
    <property type="match status" value="1"/>
</dbReference>
<dbReference type="EMBL" id="CP011546">
    <property type="protein sequence ID" value="AKK11604.1"/>
    <property type="molecule type" value="Genomic_DNA"/>
</dbReference>